<dbReference type="SUPFAM" id="SSF101447">
    <property type="entry name" value="Formin homology 2 domain (FH2 domain)"/>
    <property type="match status" value="1"/>
</dbReference>
<evidence type="ECO:0000256" key="1">
    <source>
        <dbReference type="SAM" id="SignalP"/>
    </source>
</evidence>
<feature type="chain" id="PRO_5020278959" description="FH2 domain-containing protein" evidence="1">
    <location>
        <begin position="19"/>
        <end position="215"/>
    </location>
</feature>
<evidence type="ECO:0000313" key="3">
    <source>
        <dbReference type="EMBL" id="RKO98745.1"/>
    </source>
</evidence>
<feature type="non-terminal residue" evidence="3">
    <location>
        <position position="215"/>
    </location>
</feature>
<dbReference type="STRING" id="1555241.A0A4P9X160"/>
<dbReference type="AlphaFoldDB" id="A0A4P9X160"/>
<sequence>MAIAFAGLRLSLDTLVRALKCADMTVLTIERITTLLQSLPTPDEMALLAEYEGDRGELADPEKLVDALRMFPDIASRLSNMLYVHRFAGEMQELLPDVQTLIDASAQVRNNLPLRKLLARILVVGNYLNGSSFRGNAKSFHIDALLALRDTRTNDPATTPTLLHYIASQADVHERSFISDLPLVPSASRIHPESLLQAVALLQQGFQSVMAVVHE</sequence>
<dbReference type="OrthoDB" id="1668162at2759"/>
<gene>
    <name evidence="3" type="ORF">CXG81DRAFT_2069</name>
</gene>
<protein>
    <recommendedName>
        <fullName evidence="2">FH2 domain-containing protein</fullName>
    </recommendedName>
</protein>
<dbReference type="EMBL" id="ML014370">
    <property type="protein sequence ID" value="RKO98745.1"/>
    <property type="molecule type" value="Genomic_DNA"/>
</dbReference>
<reference evidence="4" key="1">
    <citation type="journal article" date="2018" name="Nat. Microbiol.">
        <title>Leveraging single-cell genomics to expand the fungal tree of life.</title>
        <authorList>
            <person name="Ahrendt S.R."/>
            <person name="Quandt C.A."/>
            <person name="Ciobanu D."/>
            <person name="Clum A."/>
            <person name="Salamov A."/>
            <person name="Andreopoulos B."/>
            <person name="Cheng J.F."/>
            <person name="Woyke T."/>
            <person name="Pelin A."/>
            <person name="Henrissat B."/>
            <person name="Reynolds N.K."/>
            <person name="Benny G.L."/>
            <person name="Smith M.E."/>
            <person name="James T.Y."/>
            <person name="Grigoriev I.V."/>
        </authorList>
    </citation>
    <scope>NUCLEOTIDE SEQUENCE [LARGE SCALE GENOMIC DNA]</scope>
    <source>
        <strain evidence="4">ATCC 52028</strain>
    </source>
</reference>
<feature type="signal peptide" evidence="1">
    <location>
        <begin position="1"/>
        <end position="18"/>
    </location>
</feature>
<dbReference type="Proteomes" id="UP000274922">
    <property type="component" value="Unassembled WGS sequence"/>
</dbReference>
<dbReference type="PANTHER" id="PTHR46345:SF8">
    <property type="entry name" value="FORMIN 3, ISOFORM B"/>
    <property type="match status" value="1"/>
</dbReference>
<keyword evidence="4" id="KW-1185">Reference proteome</keyword>
<keyword evidence="1" id="KW-0732">Signal</keyword>
<dbReference type="InterPro" id="IPR015425">
    <property type="entry name" value="FH2_Formin"/>
</dbReference>
<evidence type="ECO:0000313" key="4">
    <source>
        <dbReference type="Proteomes" id="UP000274922"/>
    </source>
</evidence>
<dbReference type="PROSITE" id="PS51444">
    <property type="entry name" value="FH2"/>
    <property type="match status" value="1"/>
</dbReference>
<dbReference type="InterPro" id="IPR042201">
    <property type="entry name" value="FH2_Formin_sf"/>
</dbReference>
<feature type="domain" description="FH2" evidence="2">
    <location>
        <begin position="1"/>
        <end position="215"/>
    </location>
</feature>
<dbReference type="Pfam" id="PF02181">
    <property type="entry name" value="FH2"/>
    <property type="match status" value="1"/>
</dbReference>
<dbReference type="PANTHER" id="PTHR46345">
    <property type="entry name" value="INVERTED FORMIN-2"/>
    <property type="match status" value="1"/>
</dbReference>
<organism evidence="3 4">
    <name type="scientific">Caulochytrium protostelioides</name>
    <dbReference type="NCBI Taxonomy" id="1555241"/>
    <lineage>
        <taxon>Eukaryota</taxon>
        <taxon>Fungi</taxon>
        <taxon>Fungi incertae sedis</taxon>
        <taxon>Chytridiomycota</taxon>
        <taxon>Chytridiomycota incertae sedis</taxon>
        <taxon>Chytridiomycetes</taxon>
        <taxon>Caulochytriales</taxon>
        <taxon>Caulochytriaceae</taxon>
        <taxon>Caulochytrium</taxon>
    </lineage>
</organism>
<evidence type="ECO:0000259" key="2">
    <source>
        <dbReference type="PROSITE" id="PS51444"/>
    </source>
</evidence>
<accession>A0A4P9X160</accession>
<dbReference type="Gene3D" id="1.20.58.2220">
    <property type="entry name" value="Formin, FH2 domain"/>
    <property type="match status" value="1"/>
</dbReference>
<proteinExistence type="predicted"/>
<name>A0A4P9X160_9FUNG</name>